<reference evidence="2" key="1">
    <citation type="journal article" date="2014" name="Sci. Data">
        <title>Genomes of diverse isolates of the marine cyanobacterium Prochlorococcus.</title>
        <authorList>
            <person name="Biller S."/>
            <person name="Berube P."/>
            <person name="Thompson J."/>
            <person name="Kelly L."/>
            <person name="Roggensack S."/>
            <person name="Awad L."/>
            <person name="Roache-Johnson K."/>
            <person name="Ding H."/>
            <person name="Giovannoni S.J."/>
            <person name="Moore L.R."/>
            <person name="Chisholm S.W."/>
        </authorList>
    </citation>
    <scope>NUCLEOTIDE SEQUENCE [LARGE SCALE GENOMIC DNA]</scope>
    <source>
        <strain evidence="2">GP2</strain>
    </source>
</reference>
<dbReference type="Proteomes" id="UP000030598">
    <property type="component" value="Unassembled WGS sequence"/>
</dbReference>
<dbReference type="AlphaFoldDB" id="A0A0A1ZAI4"/>
<name>A0A0A1ZAI4_PROMR</name>
<evidence type="ECO:0000313" key="1">
    <source>
        <dbReference type="EMBL" id="KGF85313.1"/>
    </source>
</evidence>
<dbReference type="STRING" id="59925.EU91_1413"/>
<gene>
    <name evidence="1" type="ORF">EU91_1413</name>
</gene>
<accession>A0A0A1ZAI4</accession>
<organism evidence="1 2">
    <name type="scientific">Prochlorococcus marinus str. GP2</name>
    <dbReference type="NCBI Taxonomy" id="59925"/>
    <lineage>
        <taxon>Bacteria</taxon>
        <taxon>Bacillati</taxon>
        <taxon>Cyanobacteriota</taxon>
        <taxon>Cyanophyceae</taxon>
        <taxon>Synechococcales</taxon>
        <taxon>Prochlorococcaceae</taxon>
        <taxon>Prochlorococcus</taxon>
    </lineage>
</organism>
<evidence type="ECO:0000313" key="2">
    <source>
        <dbReference type="Proteomes" id="UP000030598"/>
    </source>
</evidence>
<protein>
    <submittedName>
        <fullName evidence="1">Uncharacterized protein</fullName>
    </submittedName>
</protein>
<dbReference type="RefSeq" id="WP_032524844.1">
    <property type="nucleotide sequence ID" value="NZ_CP138934.1"/>
</dbReference>
<dbReference type="EMBL" id="JNAH01000008">
    <property type="protein sequence ID" value="KGF85313.1"/>
    <property type="molecule type" value="Genomic_DNA"/>
</dbReference>
<sequence length="135" mass="15665">MFDPEELNNKISQSFQNQEKVEAEAQGLENKLLENYEFKKSMIPERKWGQPFDPSKLTMTAKFIIEKHQPAVASYLGFNSGYHSRQQEIEQAREEAAASMAKKIAALQDQNQRAKELREYRQRNNLNLTTGLPNF</sequence>
<comment type="caution">
    <text evidence="1">The sequence shown here is derived from an EMBL/GenBank/DDBJ whole genome shotgun (WGS) entry which is preliminary data.</text>
</comment>
<proteinExistence type="predicted"/>